<evidence type="ECO:0000259" key="1">
    <source>
        <dbReference type="Pfam" id="PF12146"/>
    </source>
</evidence>
<dbReference type="PANTHER" id="PTHR43358:SF5">
    <property type="entry name" value="EXPORTED PROTEIN"/>
    <property type="match status" value="1"/>
</dbReference>
<evidence type="ECO:0000313" key="2">
    <source>
        <dbReference type="EMBL" id="NMO78356.1"/>
    </source>
</evidence>
<gene>
    <name evidence="2" type="ORF">HHU08_15330</name>
</gene>
<dbReference type="InterPro" id="IPR029058">
    <property type="entry name" value="AB_hydrolase_fold"/>
</dbReference>
<dbReference type="PANTHER" id="PTHR43358">
    <property type="entry name" value="ALPHA/BETA-HYDROLASE"/>
    <property type="match status" value="1"/>
</dbReference>
<dbReference type="EMBL" id="JABBPK010000001">
    <property type="protein sequence ID" value="NMO78356.1"/>
    <property type="molecule type" value="Genomic_DNA"/>
</dbReference>
<dbReference type="Pfam" id="PF12146">
    <property type="entry name" value="Hydrolase_4"/>
    <property type="match status" value="1"/>
</dbReference>
<dbReference type="GO" id="GO:0016787">
    <property type="term" value="F:hydrolase activity"/>
    <property type="evidence" value="ECO:0007669"/>
    <property type="project" value="UniProtKB-KW"/>
</dbReference>
<protein>
    <submittedName>
        <fullName evidence="2">Alpha/beta hydrolase</fullName>
    </submittedName>
</protein>
<dbReference type="InterPro" id="IPR022742">
    <property type="entry name" value="Hydrolase_4"/>
</dbReference>
<dbReference type="AlphaFoldDB" id="A0A7Y0K9W1"/>
<dbReference type="RefSeq" id="WP_169188809.1">
    <property type="nucleotide sequence ID" value="NZ_JABBPK010000001.1"/>
</dbReference>
<proteinExistence type="predicted"/>
<name>A0A7Y0K9W1_9BACI</name>
<dbReference type="SUPFAM" id="SSF53474">
    <property type="entry name" value="alpha/beta-Hydrolases"/>
    <property type="match status" value="1"/>
</dbReference>
<dbReference type="Gene3D" id="3.40.50.1820">
    <property type="entry name" value="alpha/beta hydrolase"/>
    <property type="match status" value="1"/>
</dbReference>
<evidence type="ECO:0000313" key="3">
    <source>
        <dbReference type="Proteomes" id="UP000588491"/>
    </source>
</evidence>
<reference evidence="2 3" key="1">
    <citation type="submission" date="2020-04" db="EMBL/GenBank/DDBJ databases">
        <title>Bacillus sp. UniB3 isolated from commercial digestive syrup.</title>
        <authorList>
            <person name="Thorat V."/>
            <person name="Kirdat K."/>
            <person name="Tiwarekar B."/>
            <person name="Yadav A."/>
        </authorList>
    </citation>
    <scope>NUCLEOTIDE SEQUENCE [LARGE SCALE GENOMIC DNA]</scope>
    <source>
        <strain evidence="2 3">UniB3</strain>
    </source>
</reference>
<dbReference type="InterPro" id="IPR052920">
    <property type="entry name" value="DNA-binding_regulatory"/>
</dbReference>
<keyword evidence="3" id="KW-1185">Reference proteome</keyword>
<dbReference type="Proteomes" id="UP000588491">
    <property type="component" value="Unassembled WGS sequence"/>
</dbReference>
<comment type="caution">
    <text evidence="2">The sequence shown here is derived from an EMBL/GenBank/DDBJ whole genome shotgun (WGS) entry which is preliminary data.</text>
</comment>
<keyword evidence="2" id="KW-0378">Hydrolase</keyword>
<sequence>MRKLFRYLFSVLLFITSIGVYCSNRLMYMKKKDNDFILKREQEAGRLDPVSFENLTKQEITLPSPYGYDLKAILVEPFETKKYIIISHGVTENKTSSIKYMNLFLERGFNGIIYDHRRHGESGGKNTSFGYYEKFDLKQIVDWVRREKGKDIILGIHGESMGAATMILYAGGIEDGADFYIADCPFSDFTDQLNYLIKQEIKLPGKIFIPIANIFLRARARYSIKDISPISVIDNIKSPMLFIHSQKDDFILPEMTQKLFDKKQGPKKLFFAVNGFHAQSYNENKEAYEKAIDDFLKEYVDIN</sequence>
<feature type="domain" description="Serine aminopeptidase S33" evidence="1">
    <location>
        <begin position="80"/>
        <end position="192"/>
    </location>
</feature>
<accession>A0A7Y0K9W1</accession>
<organism evidence="2 3">
    <name type="scientific">Niallia alba</name>
    <dbReference type="NCBI Taxonomy" id="2729105"/>
    <lineage>
        <taxon>Bacteria</taxon>
        <taxon>Bacillati</taxon>
        <taxon>Bacillota</taxon>
        <taxon>Bacilli</taxon>
        <taxon>Bacillales</taxon>
        <taxon>Bacillaceae</taxon>
        <taxon>Niallia</taxon>
    </lineage>
</organism>